<evidence type="ECO:0000313" key="3">
    <source>
        <dbReference type="EMBL" id="ODV67902.1"/>
    </source>
</evidence>
<dbReference type="Gene3D" id="3.55.40.20">
    <property type="entry name" value="Iron/manganese superoxide dismutase, C-terminal domain"/>
    <property type="match status" value="1"/>
</dbReference>
<feature type="domain" description="Manganese/iron superoxide dismutase C-terminal" evidence="2">
    <location>
        <begin position="276"/>
        <end position="331"/>
    </location>
</feature>
<gene>
    <name evidence="3" type="ORF">HYPBUDRAFT_137779</name>
</gene>
<reference evidence="4" key="1">
    <citation type="submission" date="2016-05" db="EMBL/GenBank/DDBJ databases">
        <title>Comparative genomics of biotechnologically important yeasts.</title>
        <authorList>
            <consortium name="DOE Joint Genome Institute"/>
            <person name="Riley R."/>
            <person name="Haridas S."/>
            <person name="Wolfe K.H."/>
            <person name="Lopes M.R."/>
            <person name="Hittinger C.T."/>
            <person name="Goker M."/>
            <person name="Salamov A."/>
            <person name="Wisecaver J."/>
            <person name="Long T.M."/>
            <person name="Aerts A.L."/>
            <person name="Barry K."/>
            <person name="Choi C."/>
            <person name="Clum A."/>
            <person name="Coughlan A.Y."/>
            <person name="Deshpande S."/>
            <person name="Douglass A.P."/>
            <person name="Hanson S.J."/>
            <person name="Klenk H.-P."/>
            <person name="Labutti K."/>
            <person name="Lapidus A."/>
            <person name="Lindquist E."/>
            <person name="Lipzen A."/>
            <person name="Meier-Kolthoff J.P."/>
            <person name="Ohm R.A."/>
            <person name="Otillar R.P."/>
            <person name="Pangilinan J."/>
            <person name="Peng Y."/>
            <person name="Rokas A."/>
            <person name="Rosa C.A."/>
            <person name="Scheuner C."/>
            <person name="Sibirny A.A."/>
            <person name="Slot J.C."/>
            <person name="Stielow J.B."/>
            <person name="Sun H."/>
            <person name="Kurtzman C.P."/>
            <person name="Blackwell M."/>
            <person name="Grigoriev I.V."/>
            <person name="Jeffries T.W."/>
        </authorList>
    </citation>
    <scope>NUCLEOTIDE SEQUENCE [LARGE SCALE GENOMIC DNA]</scope>
    <source>
        <strain evidence="4">NRRL Y-1933</strain>
    </source>
</reference>
<organism evidence="3 4">
    <name type="scientific">Hyphopichia burtonii NRRL Y-1933</name>
    <dbReference type="NCBI Taxonomy" id="984485"/>
    <lineage>
        <taxon>Eukaryota</taxon>
        <taxon>Fungi</taxon>
        <taxon>Dikarya</taxon>
        <taxon>Ascomycota</taxon>
        <taxon>Saccharomycotina</taxon>
        <taxon>Pichiomycetes</taxon>
        <taxon>Debaryomycetaceae</taxon>
        <taxon>Hyphopichia</taxon>
    </lineage>
</organism>
<feature type="domain" description="Manganese/iron superoxide dismutase C-terminal" evidence="2">
    <location>
        <begin position="157"/>
        <end position="196"/>
    </location>
</feature>
<keyword evidence="4" id="KW-1185">Reference proteome</keyword>
<dbReference type="GeneID" id="30994195"/>
<name>A0A1E4RKU6_9ASCO</name>
<dbReference type="STRING" id="984485.A0A1E4RKU6"/>
<proteinExistence type="predicted"/>
<dbReference type="InterPro" id="IPR036314">
    <property type="entry name" value="SOD_C_sf"/>
</dbReference>
<dbReference type="PANTHER" id="PTHR43595">
    <property type="entry name" value="37S RIBOSOMAL PROTEIN S26, MITOCHONDRIAL"/>
    <property type="match status" value="1"/>
</dbReference>
<dbReference type="Pfam" id="PF02777">
    <property type="entry name" value="Sod_Fe_C"/>
    <property type="match status" value="2"/>
</dbReference>
<protein>
    <submittedName>
        <fullName evidence="3">Manganese and iron superoxide dismutase</fullName>
    </submittedName>
</protein>
<accession>A0A1E4RKU6</accession>
<comment type="function">
    <text evidence="1">Component of the mitochondrial ribosome (mitoribosome), a dedicated translation machinery responsible for the synthesis of mitochondrial genome-encoded proteins, including at least some of the essential transmembrane subunits of the mitochondrial respiratory chain. The mitoribosomes are attached to the mitochondrial inner membrane and translation products are cotranslationally integrated into the membrane.</text>
</comment>
<dbReference type="GO" id="GO:0005737">
    <property type="term" value="C:cytoplasm"/>
    <property type="evidence" value="ECO:0007669"/>
    <property type="project" value="TreeGrafter"/>
</dbReference>
<evidence type="ECO:0000256" key="1">
    <source>
        <dbReference type="ARBA" id="ARBA00037226"/>
    </source>
</evidence>
<dbReference type="AlphaFoldDB" id="A0A1E4RKU6"/>
<evidence type="ECO:0000259" key="2">
    <source>
        <dbReference type="Pfam" id="PF02777"/>
    </source>
</evidence>
<dbReference type="GO" id="GO:0046872">
    <property type="term" value="F:metal ion binding"/>
    <property type="evidence" value="ECO:0007669"/>
    <property type="project" value="InterPro"/>
</dbReference>
<dbReference type="RefSeq" id="XP_020076969.1">
    <property type="nucleotide sequence ID" value="XM_020219645.1"/>
</dbReference>
<dbReference type="EMBL" id="KV454540">
    <property type="protein sequence ID" value="ODV67902.1"/>
    <property type="molecule type" value="Genomic_DNA"/>
</dbReference>
<dbReference type="PANTHER" id="PTHR43595:SF1">
    <property type="entry name" value="SMALL RIBOSOMAL SUBUNIT PROTEIN MS43"/>
    <property type="match status" value="1"/>
</dbReference>
<evidence type="ECO:0000313" key="4">
    <source>
        <dbReference type="Proteomes" id="UP000095085"/>
    </source>
</evidence>
<sequence length="342" mass="38962">MYRLVSGNSRVVKKTLSPLLSANRYASYNLPSIPHLDSLRYSKEDFHGVYTNKAINELWFKRGQQLTDGLNQLLEENGINDPPADLNALITLTFNKPELYGVYSYASLLHNLQFTLESLKPLDESTSSNKIRKCHPNDLLRTPNAYEKINNEPLSPELRNWIDESFGSIEEFKTLFLNSAKAIKGDGLTWLVARAVRRDTDSSPNQEYDELAVMNTYNAGIVDDALRSGQITKLKEEKKYKLAALKKKHEERQKIKEENGEIDSENIEDNLILGTVEEAEALNSFSKRKLLPILAIDASSRNYLIDYGVFGKQQYLDNVWDAIDWNVVAQRLPSKFKATVQL</sequence>
<dbReference type="SUPFAM" id="SSF54719">
    <property type="entry name" value="Fe,Mn superoxide dismutase (SOD), C-terminal domain"/>
    <property type="match status" value="1"/>
</dbReference>
<dbReference type="GO" id="GO:0004784">
    <property type="term" value="F:superoxide dismutase activity"/>
    <property type="evidence" value="ECO:0007669"/>
    <property type="project" value="InterPro"/>
</dbReference>
<dbReference type="Proteomes" id="UP000095085">
    <property type="component" value="Unassembled WGS sequence"/>
</dbReference>
<dbReference type="InterPro" id="IPR019832">
    <property type="entry name" value="Mn/Fe_SOD_C"/>
</dbReference>
<dbReference type="OrthoDB" id="275227at2759"/>